<reference evidence="9 10" key="1">
    <citation type="submission" date="2019-03" db="EMBL/GenBank/DDBJ databases">
        <title>Genomic Encyclopedia of Archaeal and Bacterial Type Strains, Phase II (KMG-II): from individual species to whole genera.</title>
        <authorList>
            <person name="Goeker M."/>
        </authorList>
    </citation>
    <scope>NUCLEOTIDE SEQUENCE [LARGE SCALE GENOMIC DNA]</scope>
    <source>
        <strain evidence="9 10">DSM 27697</strain>
    </source>
</reference>
<evidence type="ECO:0000256" key="2">
    <source>
        <dbReference type="ARBA" id="ARBA00005989"/>
    </source>
</evidence>
<evidence type="ECO:0000259" key="8">
    <source>
        <dbReference type="Pfam" id="PF13473"/>
    </source>
</evidence>
<evidence type="ECO:0000256" key="1">
    <source>
        <dbReference type="ARBA" id="ARBA00004418"/>
    </source>
</evidence>
<organism evidence="9 10">
    <name type="scientific">Marinobacterium mangrovicola</name>
    <dbReference type="NCBI Taxonomy" id="1476959"/>
    <lineage>
        <taxon>Bacteria</taxon>
        <taxon>Pseudomonadati</taxon>
        <taxon>Pseudomonadota</taxon>
        <taxon>Gammaproteobacteria</taxon>
        <taxon>Oceanospirillales</taxon>
        <taxon>Oceanospirillaceae</taxon>
        <taxon>Marinobacterium</taxon>
    </lineage>
</organism>
<gene>
    <name evidence="9" type="ORF">CLV83_2722</name>
</gene>
<dbReference type="Pfam" id="PF13473">
    <property type="entry name" value="Cupredoxin_1"/>
    <property type="match status" value="1"/>
</dbReference>
<protein>
    <recommendedName>
        <fullName evidence="3">Iron uptake system component EfeO</fullName>
    </recommendedName>
</protein>
<accession>A0A4R1GIP6</accession>
<evidence type="ECO:0000256" key="5">
    <source>
        <dbReference type="ARBA" id="ARBA00025386"/>
    </source>
</evidence>
<feature type="signal peptide" evidence="6">
    <location>
        <begin position="1"/>
        <end position="37"/>
    </location>
</feature>
<comment type="subcellular location">
    <subcellularLocation>
        <location evidence="1">Periplasm</location>
    </subcellularLocation>
</comment>
<feature type="domain" description="EfeO-type cupredoxin-like" evidence="8">
    <location>
        <begin position="25"/>
        <end position="129"/>
    </location>
</feature>
<comment type="function">
    <text evidence="5">Involved in Fe(2+) uptake. Could be an iron-binding and/or electron-transfer component.</text>
</comment>
<dbReference type="Proteomes" id="UP000294546">
    <property type="component" value="Unassembled WGS sequence"/>
</dbReference>
<comment type="similarity">
    <text evidence="2">Belongs to the EfeM/EfeO family.</text>
</comment>
<dbReference type="InterPro" id="IPR038352">
    <property type="entry name" value="Imelysin_sf"/>
</dbReference>
<dbReference type="PANTHER" id="PTHR39192">
    <property type="entry name" value="IRON UPTAKE SYSTEM COMPONENT EFEO"/>
    <property type="match status" value="1"/>
</dbReference>
<feature type="chain" id="PRO_5020299223" description="Iron uptake system component EfeO" evidence="6">
    <location>
        <begin position="38"/>
        <end position="389"/>
    </location>
</feature>
<dbReference type="InterPro" id="IPR034981">
    <property type="entry name" value="Imelysin-like_EfeO/Algp7"/>
</dbReference>
<evidence type="ECO:0000256" key="4">
    <source>
        <dbReference type="ARBA" id="ARBA00022729"/>
    </source>
</evidence>
<dbReference type="InterPro" id="IPR053377">
    <property type="entry name" value="Iron_uptake_EfeM/EfeO"/>
</dbReference>
<evidence type="ECO:0000313" key="9">
    <source>
        <dbReference type="EMBL" id="TCK05789.1"/>
    </source>
</evidence>
<dbReference type="AlphaFoldDB" id="A0A4R1GIP6"/>
<evidence type="ECO:0000313" key="10">
    <source>
        <dbReference type="Proteomes" id="UP000294546"/>
    </source>
</evidence>
<dbReference type="Pfam" id="PF09375">
    <property type="entry name" value="Peptidase_M75"/>
    <property type="match status" value="1"/>
</dbReference>
<dbReference type="Gene3D" id="2.60.40.420">
    <property type="entry name" value="Cupredoxins - blue copper proteins"/>
    <property type="match status" value="1"/>
</dbReference>
<feature type="domain" description="Imelysin-like" evidence="7">
    <location>
        <begin position="149"/>
        <end position="382"/>
    </location>
</feature>
<dbReference type="Gene3D" id="1.20.1420.20">
    <property type="entry name" value="M75 peptidase, HXXE motif"/>
    <property type="match status" value="1"/>
</dbReference>
<comment type="caution">
    <text evidence="9">The sequence shown here is derived from an EMBL/GenBank/DDBJ whole genome shotgun (WGS) entry which is preliminary data.</text>
</comment>
<dbReference type="PANTHER" id="PTHR39192:SF1">
    <property type="entry name" value="IRON UPTAKE SYSTEM COMPONENT EFEO"/>
    <property type="match status" value="1"/>
</dbReference>
<name>A0A4R1GIP6_9GAMM</name>
<keyword evidence="4 6" id="KW-0732">Signal</keyword>
<dbReference type="GO" id="GO:0042597">
    <property type="term" value="C:periplasmic space"/>
    <property type="evidence" value="ECO:0007669"/>
    <property type="project" value="UniProtKB-SubCell"/>
</dbReference>
<dbReference type="InterPro" id="IPR018976">
    <property type="entry name" value="Imelysin-like"/>
</dbReference>
<dbReference type="NCBIfam" id="NF041757">
    <property type="entry name" value="EfeO"/>
    <property type="match status" value="1"/>
</dbReference>
<keyword evidence="10" id="KW-1185">Reference proteome</keyword>
<evidence type="ECO:0000259" key="7">
    <source>
        <dbReference type="Pfam" id="PF09375"/>
    </source>
</evidence>
<dbReference type="InterPro" id="IPR008972">
    <property type="entry name" value="Cupredoxin"/>
</dbReference>
<dbReference type="EMBL" id="SMFU01000009">
    <property type="protein sequence ID" value="TCK05789.1"/>
    <property type="molecule type" value="Genomic_DNA"/>
</dbReference>
<dbReference type="CDD" id="cd14656">
    <property type="entry name" value="Imelysin-like_EfeO"/>
    <property type="match status" value="1"/>
</dbReference>
<dbReference type="InterPro" id="IPR028096">
    <property type="entry name" value="EfeO_Cupredoxin"/>
</dbReference>
<evidence type="ECO:0000256" key="3">
    <source>
        <dbReference type="ARBA" id="ARBA00021724"/>
    </source>
</evidence>
<dbReference type="NCBIfam" id="NF007697">
    <property type="entry name" value="PRK10378.1"/>
    <property type="match status" value="1"/>
</dbReference>
<sequence>MPLPLHSNESPMRKIIFSSAPALCLLGAAMINSSAQAASNDEVMKVEVAVSDSQCEPMQLSVPAGKVQFIIRNKSMRALEFEILDGVMVVEERENIAPGFMQKMTANLEPGEYDITCGLLTNPRGKLVVNADANAGPYEVSATDLVGPLAEYKFYVSQQTRSLLENTQAFTDAIRAKDLAKAKTLYEQAREPYERIEPVAELFSDLDASIDAREDDFTKGAEDPAFTGFHRIEYLLWVQQDVAAAVPFADQLDTDVADLTERIRALPFPPEKVVGGAAALVEEIAASKLSGEEDRYAHTDLADFQANIDGANKILSLFHPLLTKVDEPLTKRVDSNMQRVESTLAAYRKEDGSFAPYSDLSDSDRNALKGPITALAEDLSQLRGSLGLN</sequence>
<evidence type="ECO:0000256" key="6">
    <source>
        <dbReference type="SAM" id="SignalP"/>
    </source>
</evidence>
<proteinExistence type="inferred from homology"/>
<dbReference type="InterPro" id="IPR050894">
    <property type="entry name" value="EfeM/EfeO_iron_uptake"/>
</dbReference>